<dbReference type="SUPFAM" id="SSF46785">
    <property type="entry name" value="Winged helix' DNA-binding domain"/>
    <property type="match status" value="1"/>
</dbReference>
<dbReference type="GO" id="GO:0003700">
    <property type="term" value="F:DNA-binding transcription factor activity"/>
    <property type="evidence" value="ECO:0007669"/>
    <property type="project" value="TreeGrafter"/>
</dbReference>
<dbReference type="AlphaFoldDB" id="A0A853CHD5"/>
<dbReference type="Gene3D" id="3.30.450.40">
    <property type="match status" value="1"/>
</dbReference>
<proteinExistence type="predicted"/>
<dbReference type="RefSeq" id="WP_179719195.1">
    <property type="nucleotide sequence ID" value="NZ_JACBZT010000001.1"/>
</dbReference>
<keyword evidence="3" id="KW-0804">Transcription</keyword>
<accession>A0A853CHD5</accession>
<evidence type="ECO:0000313" key="7">
    <source>
        <dbReference type="Proteomes" id="UP000541969"/>
    </source>
</evidence>
<dbReference type="Pfam" id="PF01614">
    <property type="entry name" value="IclR_C"/>
    <property type="match status" value="1"/>
</dbReference>
<dbReference type="InterPro" id="IPR005471">
    <property type="entry name" value="Tscrpt_reg_IclR_N"/>
</dbReference>
<dbReference type="Pfam" id="PF09339">
    <property type="entry name" value="HTH_IclR"/>
    <property type="match status" value="1"/>
</dbReference>
<evidence type="ECO:0000259" key="4">
    <source>
        <dbReference type="PROSITE" id="PS51077"/>
    </source>
</evidence>
<keyword evidence="1" id="KW-0805">Transcription regulation</keyword>
<dbReference type="PANTHER" id="PTHR30136:SF24">
    <property type="entry name" value="HTH-TYPE TRANSCRIPTIONAL REPRESSOR ALLR"/>
    <property type="match status" value="1"/>
</dbReference>
<feature type="domain" description="IclR-ED" evidence="5">
    <location>
        <begin position="70"/>
        <end position="248"/>
    </location>
</feature>
<dbReference type="InterPro" id="IPR029016">
    <property type="entry name" value="GAF-like_dom_sf"/>
</dbReference>
<organism evidence="6 7">
    <name type="scientific">Petropleomorpha daqingensis</name>
    <dbReference type="NCBI Taxonomy" id="2026353"/>
    <lineage>
        <taxon>Bacteria</taxon>
        <taxon>Bacillati</taxon>
        <taxon>Actinomycetota</taxon>
        <taxon>Actinomycetes</taxon>
        <taxon>Geodermatophilales</taxon>
        <taxon>Geodermatophilaceae</taxon>
        <taxon>Petropleomorpha</taxon>
    </lineage>
</organism>
<dbReference type="InterPro" id="IPR036388">
    <property type="entry name" value="WH-like_DNA-bd_sf"/>
</dbReference>
<protein>
    <submittedName>
        <fullName evidence="6">DNA-binding IclR family transcriptional regulator</fullName>
    </submittedName>
</protein>
<dbReference type="PROSITE" id="PS51077">
    <property type="entry name" value="HTH_ICLR"/>
    <property type="match status" value="1"/>
</dbReference>
<dbReference type="InterPro" id="IPR014757">
    <property type="entry name" value="Tscrpt_reg_IclR_C"/>
</dbReference>
<dbReference type="Proteomes" id="UP000541969">
    <property type="component" value="Unassembled WGS sequence"/>
</dbReference>
<evidence type="ECO:0000256" key="1">
    <source>
        <dbReference type="ARBA" id="ARBA00023015"/>
    </source>
</evidence>
<dbReference type="PANTHER" id="PTHR30136">
    <property type="entry name" value="HELIX-TURN-HELIX TRANSCRIPTIONAL REGULATOR, ICLR FAMILY"/>
    <property type="match status" value="1"/>
</dbReference>
<comment type="caution">
    <text evidence="6">The sequence shown here is derived from an EMBL/GenBank/DDBJ whole genome shotgun (WGS) entry which is preliminary data.</text>
</comment>
<dbReference type="PROSITE" id="PS51078">
    <property type="entry name" value="ICLR_ED"/>
    <property type="match status" value="1"/>
</dbReference>
<dbReference type="SUPFAM" id="SSF55781">
    <property type="entry name" value="GAF domain-like"/>
    <property type="match status" value="1"/>
</dbReference>
<name>A0A853CHD5_9ACTN</name>
<dbReference type="GO" id="GO:0003677">
    <property type="term" value="F:DNA binding"/>
    <property type="evidence" value="ECO:0007669"/>
    <property type="project" value="UniProtKB-KW"/>
</dbReference>
<evidence type="ECO:0000259" key="5">
    <source>
        <dbReference type="PROSITE" id="PS51078"/>
    </source>
</evidence>
<evidence type="ECO:0000256" key="3">
    <source>
        <dbReference type="ARBA" id="ARBA00023163"/>
    </source>
</evidence>
<dbReference type="Gene3D" id="1.10.10.10">
    <property type="entry name" value="Winged helix-like DNA-binding domain superfamily/Winged helix DNA-binding domain"/>
    <property type="match status" value="1"/>
</dbReference>
<feature type="domain" description="HTH iclR-type" evidence="4">
    <location>
        <begin position="8"/>
        <end position="69"/>
    </location>
</feature>
<dbReference type="SMART" id="SM00346">
    <property type="entry name" value="HTH_ICLR"/>
    <property type="match status" value="1"/>
</dbReference>
<gene>
    <name evidence="6" type="ORF">GGQ55_003662</name>
</gene>
<reference evidence="6 7" key="1">
    <citation type="submission" date="2020-07" db="EMBL/GenBank/DDBJ databases">
        <title>Sequencing the genomes of 1000 actinobacteria strains.</title>
        <authorList>
            <person name="Klenk H.-P."/>
        </authorList>
    </citation>
    <scope>NUCLEOTIDE SEQUENCE [LARGE SCALE GENOMIC DNA]</scope>
    <source>
        <strain evidence="6 7">DSM 104001</strain>
    </source>
</reference>
<evidence type="ECO:0000313" key="6">
    <source>
        <dbReference type="EMBL" id="NYJ07384.1"/>
    </source>
</evidence>
<keyword evidence="2 6" id="KW-0238">DNA-binding</keyword>
<dbReference type="EMBL" id="JACBZT010000001">
    <property type="protein sequence ID" value="NYJ07384.1"/>
    <property type="molecule type" value="Genomic_DNA"/>
</dbReference>
<dbReference type="InterPro" id="IPR036390">
    <property type="entry name" value="WH_DNA-bd_sf"/>
</dbReference>
<dbReference type="GO" id="GO:0045892">
    <property type="term" value="P:negative regulation of DNA-templated transcription"/>
    <property type="evidence" value="ECO:0007669"/>
    <property type="project" value="TreeGrafter"/>
</dbReference>
<keyword evidence="7" id="KW-1185">Reference proteome</keyword>
<dbReference type="InterPro" id="IPR050707">
    <property type="entry name" value="HTH_MetabolicPath_Reg"/>
</dbReference>
<sequence>MARGSSGESVLTRAVRILEVFTPEEPSLPVSEIARRASLHVATASRLVAELTGHGLLARQPDGRVRIGVRLWELAFRASPALSLREAAMPYLEDLHAIVGHHVQLAVLDGEQVLFLERLSSPGAVVNYTRIAGRLPLHVSSSGVVLLAHADRALQERVLARPLVRYTDATITSPDRLRALLADVRHRGSVQLDGAVHEEATGIAVPVRDAGGDVVAALSAIVPNDGQAHTRIPVLLAAARGVHRALGAPPPPWSLIG</sequence>
<evidence type="ECO:0000256" key="2">
    <source>
        <dbReference type="ARBA" id="ARBA00023125"/>
    </source>
</evidence>